<protein>
    <recommendedName>
        <fullName evidence="4">Lipoprotein</fullName>
    </recommendedName>
</protein>
<sequence>MRTHPAFVRLLHVLALILLSGLFVLGTGCVHNNDPWYDDPPPPRHHRQPPPPHNRVQPNKPAPPAHVAPRPEPRHGDNKPVPVHDRRDDRRNPSPRR</sequence>
<dbReference type="AlphaFoldDB" id="A0A1K1LH80"/>
<dbReference type="KEGG" id="dpg:DESPIGER_2257"/>
<dbReference type="EMBL" id="LT630450">
    <property type="protein sequence ID" value="SFV74079.1"/>
    <property type="molecule type" value="Genomic_DNA"/>
</dbReference>
<dbReference type="Proteomes" id="UP000186323">
    <property type="component" value="Chromosome I"/>
</dbReference>
<dbReference type="RefSeq" id="WP_156831695.1">
    <property type="nucleotide sequence ID" value="NZ_LT630450.1"/>
</dbReference>
<gene>
    <name evidence="2" type="ORF">DESPIGER_2257</name>
</gene>
<accession>A0A1K1LH80</accession>
<reference evidence="3" key="1">
    <citation type="submission" date="2016-10" db="EMBL/GenBank/DDBJ databases">
        <authorList>
            <person name="Wegmann U."/>
        </authorList>
    </citation>
    <scope>NUCLEOTIDE SEQUENCE [LARGE SCALE GENOMIC DNA]</scope>
</reference>
<dbReference type="PROSITE" id="PS51257">
    <property type="entry name" value="PROKAR_LIPOPROTEIN"/>
    <property type="match status" value="1"/>
</dbReference>
<feature type="region of interest" description="Disordered" evidence="1">
    <location>
        <begin position="30"/>
        <end position="97"/>
    </location>
</feature>
<name>A0A1K1LH80_9BACT</name>
<feature type="compositionally biased region" description="Basic and acidic residues" evidence="1">
    <location>
        <begin position="69"/>
        <end position="97"/>
    </location>
</feature>
<proteinExistence type="predicted"/>
<evidence type="ECO:0000256" key="1">
    <source>
        <dbReference type="SAM" id="MobiDB-lite"/>
    </source>
</evidence>
<evidence type="ECO:0008006" key="4">
    <source>
        <dbReference type="Google" id="ProtNLM"/>
    </source>
</evidence>
<organism evidence="2 3">
    <name type="scientific">Desulfovibrio piger</name>
    <dbReference type="NCBI Taxonomy" id="901"/>
    <lineage>
        <taxon>Bacteria</taxon>
        <taxon>Pseudomonadati</taxon>
        <taxon>Thermodesulfobacteriota</taxon>
        <taxon>Desulfovibrionia</taxon>
        <taxon>Desulfovibrionales</taxon>
        <taxon>Desulfovibrionaceae</taxon>
        <taxon>Desulfovibrio</taxon>
    </lineage>
</organism>
<keyword evidence="3" id="KW-1185">Reference proteome</keyword>
<evidence type="ECO:0000313" key="3">
    <source>
        <dbReference type="Proteomes" id="UP000186323"/>
    </source>
</evidence>
<evidence type="ECO:0000313" key="2">
    <source>
        <dbReference type="EMBL" id="SFV74079.1"/>
    </source>
</evidence>